<evidence type="ECO:0000313" key="5">
    <source>
        <dbReference type="Proteomes" id="UP001275315"/>
    </source>
</evidence>
<protein>
    <submittedName>
        <fullName evidence="4">Enoyl-CoA hydratase-related protein</fullName>
    </submittedName>
</protein>
<keyword evidence="3" id="KW-0472">Membrane</keyword>
<evidence type="ECO:0000256" key="3">
    <source>
        <dbReference type="SAM" id="Phobius"/>
    </source>
</evidence>
<dbReference type="Pfam" id="PF00378">
    <property type="entry name" value="ECH_1"/>
    <property type="match status" value="1"/>
</dbReference>
<dbReference type="Gene3D" id="1.10.12.10">
    <property type="entry name" value="Lyase 2-enoyl-coa Hydratase, Chain A, domain 2"/>
    <property type="match status" value="1"/>
</dbReference>
<sequence>MAYETIKLVEDEGIATIVLNRAKQYHAFTPTMNKEIIAMLQALDRDEMIRAIVITGSGKAFCAGEDLGGVDDQTDHGEFLRTRYHPMVRAMRHVHKPIIAAVNGVAAGAGMSLALAADFRIVQRGAKFVSAFMNIGLIPDSGFIYFLPRLVGYAKALEIATLGETISAEEALALGLATKVVTKEDWEQEVKKFATQLARVPTKAFSLTKRYMHDGMHLPMDIVLEHEAQAQRIAGQTEDHQEGMQAFIEKRQPHFKGK</sequence>
<accession>A0ABU5CTA7</accession>
<proteinExistence type="inferred from homology"/>
<keyword evidence="3" id="KW-0812">Transmembrane</keyword>
<dbReference type="PROSITE" id="PS00166">
    <property type="entry name" value="ENOYL_COA_HYDRATASE"/>
    <property type="match status" value="1"/>
</dbReference>
<dbReference type="CDD" id="cd06558">
    <property type="entry name" value="crotonase-like"/>
    <property type="match status" value="1"/>
</dbReference>
<dbReference type="InterPro" id="IPR001753">
    <property type="entry name" value="Enoyl-CoA_hydra/iso"/>
</dbReference>
<keyword evidence="5" id="KW-1185">Reference proteome</keyword>
<dbReference type="PANTHER" id="PTHR43459">
    <property type="entry name" value="ENOYL-COA HYDRATASE"/>
    <property type="match status" value="1"/>
</dbReference>
<dbReference type="InterPro" id="IPR018376">
    <property type="entry name" value="Enoyl-CoA_hyd/isom_CS"/>
</dbReference>
<dbReference type="PANTHER" id="PTHR43459:SF1">
    <property type="entry name" value="EG:BACN32G11.4 PROTEIN"/>
    <property type="match status" value="1"/>
</dbReference>
<feature type="transmembrane region" description="Helical" evidence="3">
    <location>
        <begin position="97"/>
        <end position="116"/>
    </location>
</feature>
<comment type="caution">
    <text evidence="4">The sequence shown here is derived from an EMBL/GenBank/DDBJ whole genome shotgun (WGS) entry which is preliminary data.</text>
</comment>
<dbReference type="Proteomes" id="UP001275315">
    <property type="component" value="Unassembled WGS sequence"/>
</dbReference>
<evidence type="ECO:0000313" key="4">
    <source>
        <dbReference type="EMBL" id="MDY0409609.1"/>
    </source>
</evidence>
<keyword evidence="3" id="KW-1133">Transmembrane helix</keyword>
<evidence type="ECO:0000256" key="2">
    <source>
        <dbReference type="RuleBase" id="RU003707"/>
    </source>
</evidence>
<organism evidence="4 5">
    <name type="scientific">Paracerasibacillus soli</name>
    <dbReference type="NCBI Taxonomy" id="480284"/>
    <lineage>
        <taxon>Bacteria</taxon>
        <taxon>Bacillati</taxon>
        <taxon>Bacillota</taxon>
        <taxon>Bacilli</taxon>
        <taxon>Bacillales</taxon>
        <taxon>Bacillaceae</taxon>
        <taxon>Paracerasibacillus</taxon>
    </lineage>
</organism>
<dbReference type="RefSeq" id="WP_320380401.1">
    <property type="nucleotide sequence ID" value="NZ_JAWDIQ010000002.1"/>
</dbReference>
<dbReference type="Gene3D" id="3.90.226.10">
    <property type="entry name" value="2-enoyl-CoA Hydratase, Chain A, domain 1"/>
    <property type="match status" value="1"/>
</dbReference>
<gene>
    <name evidence="4" type="ORF">RWD45_14825</name>
</gene>
<name>A0ABU5CTA7_9BACI</name>
<comment type="similarity">
    <text evidence="1 2">Belongs to the enoyl-CoA hydratase/isomerase family.</text>
</comment>
<dbReference type="InterPro" id="IPR014748">
    <property type="entry name" value="Enoyl-CoA_hydra_C"/>
</dbReference>
<dbReference type="SUPFAM" id="SSF52096">
    <property type="entry name" value="ClpP/crotonase"/>
    <property type="match status" value="1"/>
</dbReference>
<evidence type="ECO:0000256" key="1">
    <source>
        <dbReference type="ARBA" id="ARBA00005254"/>
    </source>
</evidence>
<reference evidence="4 5" key="1">
    <citation type="submission" date="2023-10" db="EMBL/GenBank/DDBJ databases">
        <title>Virgibacillus soli CC-YMP-6 genome.</title>
        <authorList>
            <person name="Miliotis G."/>
            <person name="Sengupta P."/>
            <person name="Hameed A."/>
            <person name="Chuvochina M."/>
            <person name="Mcdonagh F."/>
            <person name="Simpson A.C."/>
            <person name="Singh N.K."/>
            <person name="Rekha P.D."/>
            <person name="Raman K."/>
            <person name="Hugenholtz P."/>
            <person name="Venkateswaran K."/>
        </authorList>
    </citation>
    <scope>NUCLEOTIDE SEQUENCE [LARGE SCALE GENOMIC DNA]</scope>
    <source>
        <strain evidence="4 5">CC-YMP-6</strain>
    </source>
</reference>
<dbReference type="InterPro" id="IPR029045">
    <property type="entry name" value="ClpP/crotonase-like_dom_sf"/>
</dbReference>
<dbReference type="EMBL" id="JAWDIQ010000002">
    <property type="protein sequence ID" value="MDY0409609.1"/>
    <property type="molecule type" value="Genomic_DNA"/>
</dbReference>
<feature type="transmembrane region" description="Helical" evidence="3">
    <location>
        <begin position="128"/>
        <end position="147"/>
    </location>
</feature>